<dbReference type="Proteomes" id="UP000298061">
    <property type="component" value="Unassembled WGS sequence"/>
</dbReference>
<proteinExistence type="predicted"/>
<dbReference type="EMBL" id="SFCI01000315">
    <property type="protein sequence ID" value="TFY80603.1"/>
    <property type="molecule type" value="Genomic_DNA"/>
</dbReference>
<name>A0A4Z0A2R2_9AGAM</name>
<dbReference type="CDD" id="cd09917">
    <property type="entry name" value="F-box_SF"/>
    <property type="match status" value="1"/>
</dbReference>
<evidence type="ECO:0000313" key="2">
    <source>
        <dbReference type="EMBL" id="TFY80603.1"/>
    </source>
</evidence>
<dbReference type="AlphaFoldDB" id="A0A4Z0A2R2"/>
<keyword evidence="3" id="KW-1185">Reference proteome</keyword>
<gene>
    <name evidence="2" type="ORF">EWM64_g3403</name>
</gene>
<dbReference type="OrthoDB" id="2745718at2759"/>
<evidence type="ECO:0000313" key="3">
    <source>
        <dbReference type="Proteomes" id="UP000298061"/>
    </source>
</evidence>
<organism evidence="2 3">
    <name type="scientific">Hericium alpestre</name>
    <dbReference type="NCBI Taxonomy" id="135208"/>
    <lineage>
        <taxon>Eukaryota</taxon>
        <taxon>Fungi</taxon>
        <taxon>Dikarya</taxon>
        <taxon>Basidiomycota</taxon>
        <taxon>Agaricomycotina</taxon>
        <taxon>Agaricomycetes</taxon>
        <taxon>Russulales</taxon>
        <taxon>Hericiaceae</taxon>
        <taxon>Hericium</taxon>
    </lineage>
</organism>
<dbReference type="Pfam" id="PF00646">
    <property type="entry name" value="F-box"/>
    <property type="match status" value="1"/>
</dbReference>
<comment type="caution">
    <text evidence="2">The sequence shown here is derived from an EMBL/GenBank/DDBJ whole genome shotgun (WGS) entry which is preliminary data.</text>
</comment>
<evidence type="ECO:0000259" key="1">
    <source>
        <dbReference type="Pfam" id="PF00646"/>
    </source>
</evidence>
<feature type="domain" description="F-box" evidence="1">
    <location>
        <begin position="1"/>
        <end position="26"/>
    </location>
</feature>
<reference evidence="2 3" key="1">
    <citation type="submission" date="2019-02" db="EMBL/GenBank/DDBJ databases">
        <title>Genome sequencing of the rare red list fungi Hericium alpestre (H. flagellum).</title>
        <authorList>
            <person name="Buettner E."/>
            <person name="Kellner H."/>
        </authorList>
    </citation>
    <scope>NUCLEOTIDE SEQUENCE [LARGE SCALE GENOMIC DNA]</scope>
    <source>
        <strain evidence="2 3">DSM 108284</strain>
    </source>
</reference>
<accession>A0A4Z0A2R2</accession>
<dbReference type="InterPro" id="IPR001810">
    <property type="entry name" value="F-box_dom"/>
</dbReference>
<protein>
    <recommendedName>
        <fullName evidence="1">F-box domain-containing protein</fullName>
    </recommendedName>
</protein>
<sequence length="427" mass="48015">MVLQNVGYKDLIVCSMVCKRFHKLIKEAAEFSYTVELGVDGLVDGLSSDQITSERLQILLDLRKRWRTLDWVKRETVNLHPTKPKHNNMHYAQGIFSQAMRLSDEEGQYDSSIFCTTLPTRTMEAADYGSLGENDGLWYRAFCMDPAADVVISVGFEHEDLDDEELETQSESFKSCLTFYPRSLSSNGTRLHPSCRCEPSGFITGTYDARIMEPQIAGDMVGVTITDDLDESIVIYNWHSGDLVVKMTPLGENPMCTVEWAQYTERALLLFTSCDESSDGAPFTVTAGAVKHIVTLLLSEVAEGQFFSGYINTSPCASYQPRGMPFKVEDPSRILVYDAGDHNSQSSVRMVVHTDVFIKGRELLSKGSDVISKTRQIPWDAWGPEYTRLFMARAHNYVDLSQRWAYALLDGHPSMLFAAEGQFMANE</sequence>